<dbReference type="Proteomes" id="UP000019402">
    <property type="component" value="Unassembled WGS sequence"/>
</dbReference>
<evidence type="ECO:0000313" key="1">
    <source>
        <dbReference type="EMBL" id="GAF05586.1"/>
    </source>
</evidence>
<keyword evidence="2" id="KW-1185">Reference proteome</keyword>
<dbReference type="eggNOG" id="COG4383">
    <property type="taxonomic scope" value="Bacteria"/>
</dbReference>
<name>W7YLU4_9BACT</name>
<dbReference type="InterPro" id="IPR009279">
    <property type="entry name" value="Portal_Mu"/>
</dbReference>
<gene>
    <name evidence="1" type="ORF">JCM21142_104326</name>
</gene>
<reference evidence="1 2" key="1">
    <citation type="journal article" date="2014" name="Genome Announc.">
        <title>Draft Genome Sequence of Cytophaga fermentans JCM 21142T, a Facultative Anaerobe Isolated from Marine Mud.</title>
        <authorList>
            <person name="Starns D."/>
            <person name="Oshima K."/>
            <person name="Suda W."/>
            <person name="Iino T."/>
            <person name="Yuki M."/>
            <person name="Inoue J."/>
            <person name="Kitamura K."/>
            <person name="Iida T."/>
            <person name="Darby A."/>
            <person name="Hattori M."/>
            <person name="Ohkuma M."/>
        </authorList>
    </citation>
    <scope>NUCLEOTIDE SEQUENCE [LARGE SCALE GENOMIC DNA]</scope>
    <source>
        <strain evidence="1 2">JCM 21142</strain>
    </source>
</reference>
<comment type="caution">
    <text evidence="1">The sequence shown here is derived from an EMBL/GenBank/DDBJ whole genome shotgun (WGS) entry which is preliminary data.</text>
</comment>
<organism evidence="1 2">
    <name type="scientific">Saccharicrinis fermentans DSM 9555 = JCM 21142</name>
    <dbReference type="NCBI Taxonomy" id="869213"/>
    <lineage>
        <taxon>Bacteria</taxon>
        <taxon>Pseudomonadati</taxon>
        <taxon>Bacteroidota</taxon>
        <taxon>Bacteroidia</taxon>
        <taxon>Marinilabiliales</taxon>
        <taxon>Marinilabiliaceae</taxon>
        <taxon>Saccharicrinis</taxon>
    </lineage>
</organism>
<sequence>MRVTENITKEFLWGAFKKTTSPLMAAAGNSKGIITQLISEFADRSRSDIKKWRAALSAFEDPDDPKSVLLQDLLRNLMSDGHLMAQIQIRKAATLSNRFMVIDKNGQEVEEKTELLQTEWFFDIMEHLLDSRFFGYSVLELTDPLT</sequence>
<proteinExistence type="predicted"/>
<accession>W7YLU4</accession>
<dbReference type="AlphaFoldDB" id="W7YLU4"/>
<dbReference type="EMBL" id="BAMD01000099">
    <property type="protein sequence ID" value="GAF05586.1"/>
    <property type="molecule type" value="Genomic_DNA"/>
</dbReference>
<dbReference type="OrthoDB" id="9797300at2"/>
<dbReference type="RefSeq" id="WP_044214252.1">
    <property type="nucleotide sequence ID" value="NZ_BAMD01000099.1"/>
</dbReference>
<protein>
    <submittedName>
        <fullName evidence="1">Uncharacterized protein</fullName>
    </submittedName>
</protein>
<dbReference type="Pfam" id="PF06074">
    <property type="entry name" value="Portal_Mu"/>
    <property type="match status" value="1"/>
</dbReference>
<evidence type="ECO:0000313" key="2">
    <source>
        <dbReference type="Proteomes" id="UP000019402"/>
    </source>
</evidence>